<feature type="compositionally biased region" description="Basic residues" evidence="1">
    <location>
        <begin position="145"/>
        <end position="158"/>
    </location>
</feature>
<gene>
    <name evidence="2" type="ORF">B0H16DRAFT_1712763</name>
</gene>
<evidence type="ECO:0000313" key="3">
    <source>
        <dbReference type="Proteomes" id="UP001215598"/>
    </source>
</evidence>
<keyword evidence="3" id="KW-1185">Reference proteome</keyword>
<comment type="caution">
    <text evidence="2">The sequence shown here is derived from an EMBL/GenBank/DDBJ whole genome shotgun (WGS) entry which is preliminary data.</text>
</comment>
<dbReference type="Proteomes" id="UP001215598">
    <property type="component" value="Unassembled WGS sequence"/>
</dbReference>
<accession>A0AAD7K1L8</accession>
<evidence type="ECO:0000256" key="1">
    <source>
        <dbReference type="SAM" id="MobiDB-lite"/>
    </source>
</evidence>
<name>A0AAD7K1L8_9AGAR</name>
<sequence length="202" mass="22387">MCIGSWVMMRTARRLYLGKVLGIYRYGSVSGKHESFTDAETTGIGRNLFQHVSFAHHSAGGRDGLALFTQAPISELVYLLSGARVTESGSEGLYGLSGGENGWELWNRLCHREILKVMKVPAEPGMEYVYNEDDYERPAEGSEKRRVKPPRGTTKRQKVTGGGTEKPPRRKKDETAATATRKATVKRVRVQQKSGGAKKAKK</sequence>
<proteinExistence type="predicted"/>
<feature type="compositionally biased region" description="Basic residues" evidence="1">
    <location>
        <begin position="183"/>
        <end position="202"/>
    </location>
</feature>
<organism evidence="2 3">
    <name type="scientific">Mycena metata</name>
    <dbReference type="NCBI Taxonomy" id="1033252"/>
    <lineage>
        <taxon>Eukaryota</taxon>
        <taxon>Fungi</taxon>
        <taxon>Dikarya</taxon>
        <taxon>Basidiomycota</taxon>
        <taxon>Agaricomycotina</taxon>
        <taxon>Agaricomycetes</taxon>
        <taxon>Agaricomycetidae</taxon>
        <taxon>Agaricales</taxon>
        <taxon>Marasmiineae</taxon>
        <taxon>Mycenaceae</taxon>
        <taxon>Mycena</taxon>
    </lineage>
</organism>
<dbReference type="EMBL" id="JARKIB010000009">
    <property type="protein sequence ID" value="KAJ7776394.1"/>
    <property type="molecule type" value="Genomic_DNA"/>
</dbReference>
<protein>
    <submittedName>
        <fullName evidence="2">Uncharacterized protein</fullName>
    </submittedName>
</protein>
<feature type="region of interest" description="Disordered" evidence="1">
    <location>
        <begin position="135"/>
        <end position="202"/>
    </location>
</feature>
<dbReference type="AlphaFoldDB" id="A0AAD7K1L8"/>
<evidence type="ECO:0000313" key="2">
    <source>
        <dbReference type="EMBL" id="KAJ7776394.1"/>
    </source>
</evidence>
<reference evidence="2" key="1">
    <citation type="submission" date="2023-03" db="EMBL/GenBank/DDBJ databases">
        <title>Massive genome expansion in bonnet fungi (Mycena s.s.) driven by repeated elements and novel gene families across ecological guilds.</title>
        <authorList>
            <consortium name="Lawrence Berkeley National Laboratory"/>
            <person name="Harder C.B."/>
            <person name="Miyauchi S."/>
            <person name="Viragh M."/>
            <person name="Kuo A."/>
            <person name="Thoen E."/>
            <person name="Andreopoulos B."/>
            <person name="Lu D."/>
            <person name="Skrede I."/>
            <person name="Drula E."/>
            <person name="Henrissat B."/>
            <person name="Morin E."/>
            <person name="Kohler A."/>
            <person name="Barry K."/>
            <person name="LaButti K."/>
            <person name="Morin E."/>
            <person name="Salamov A."/>
            <person name="Lipzen A."/>
            <person name="Mereny Z."/>
            <person name="Hegedus B."/>
            <person name="Baldrian P."/>
            <person name="Stursova M."/>
            <person name="Weitz H."/>
            <person name="Taylor A."/>
            <person name="Grigoriev I.V."/>
            <person name="Nagy L.G."/>
            <person name="Martin F."/>
            <person name="Kauserud H."/>
        </authorList>
    </citation>
    <scope>NUCLEOTIDE SEQUENCE</scope>
    <source>
        <strain evidence="2">CBHHK182m</strain>
    </source>
</reference>